<dbReference type="GO" id="GO:0006631">
    <property type="term" value="P:fatty acid metabolic process"/>
    <property type="evidence" value="ECO:0007669"/>
    <property type="project" value="TreeGrafter"/>
</dbReference>
<dbReference type="Pfam" id="PF08840">
    <property type="entry name" value="BAAT_C"/>
    <property type="match status" value="1"/>
</dbReference>
<dbReference type="Pfam" id="PF04775">
    <property type="entry name" value="Bile_Hydr_Trans"/>
    <property type="match status" value="1"/>
</dbReference>
<dbReference type="InterPro" id="IPR006862">
    <property type="entry name" value="Thio_Ohase/aa_AcTrfase"/>
</dbReference>
<feature type="active site" description="Charge relay system" evidence="2">
    <location>
        <position position="380"/>
    </location>
</feature>
<protein>
    <submittedName>
        <fullName evidence="5">Acyl-coenzyme A thioesterase AcoT</fullName>
    </submittedName>
</protein>
<dbReference type="GO" id="GO:0047617">
    <property type="term" value="F:fatty acyl-CoA hydrolase activity"/>
    <property type="evidence" value="ECO:0007669"/>
    <property type="project" value="TreeGrafter"/>
</dbReference>
<evidence type="ECO:0000259" key="4">
    <source>
        <dbReference type="Pfam" id="PF08840"/>
    </source>
</evidence>
<dbReference type="EMBL" id="RBRY01000029">
    <property type="protein sequence ID" value="RMR61851.1"/>
    <property type="molecule type" value="Genomic_DNA"/>
</dbReference>
<name>A0A3M4WCT6_PSECI</name>
<organism evidence="5 6">
    <name type="scientific">Pseudomonas cichorii</name>
    <dbReference type="NCBI Taxonomy" id="36746"/>
    <lineage>
        <taxon>Bacteria</taxon>
        <taxon>Pseudomonadati</taxon>
        <taxon>Pseudomonadota</taxon>
        <taxon>Gammaproteobacteria</taxon>
        <taxon>Pseudomonadales</taxon>
        <taxon>Pseudomonadaceae</taxon>
        <taxon>Pseudomonas</taxon>
    </lineage>
</organism>
<dbReference type="PANTHER" id="PTHR10824:SF36">
    <property type="entry name" value="ACYL-COA THIOESTERASE 17-RELATED"/>
    <property type="match status" value="1"/>
</dbReference>
<evidence type="ECO:0000259" key="3">
    <source>
        <dbReference type="Pfam" id="PF04775"/>
    </source>
</evidence>
<feature type="domain" description="Acyl-CoA thioester hydrolase/bile acid-CoA amino acid N-acetyltransferase" evidence="3">
    <location>
        <begin position="25"/>
        <end position="143"/>
    </location>
</feature>
<feature type="active site" description="Charge relay system" evidence="2">
    <location>
        <position position="345"/>
    </location>
</feature>
<reference evidence="5 6" key="1">
    <citation type="submission" date="2018-08" db="EMBL/GenBank/DDBJ databases">
        <title>Recombination of ecologically and evolutionarily significant loci maintains genetic cohesion in the Pseudomonas syringae species complex.</title>
        <authorList>
            <person name="Dillon M."/>
            <person name="Thakur S."/>
            <person name="Almeida R.N.D."/>
            <person name="Weir B.S."/>
            <person name="Guttman D.S."/>
        </authorList>
    </citation>
    <scope>NUCLEOTIDE SEQUENCE [LARGE SCALE GENOMIC DNA]</scope>
    <source>
        <strain evidence="5 6">ICMP 6917</strain>
    </source>
</reference>
<proteinExistence type="inferred from homology"/>
<evidence type="ECO:0000313" key="5">
    <source>
        <dbReference type="EMBL" id="RMR61851.1"/>
    </source>
</evidence>
<evidence type="ECO:0000256" key="1">
    <source>
        <dbReference type="ARBA" id="ARBA00006538"/>
    </source>
</evidence>
<dbReference type="GO" id="GO:0006637">
    <property type="term" value="P:acyl-CoA metabolic process"/>
    <property type="evidence" value="ECO:0007669"/>
    <property type="project" value="InterPro"/>
</dbReference>
<dbReference type="InterPro" id="IPR014940">
    <property type="entry name" value="BAAT_C"/>
</dbReference>
<dbReference type="Proteomes" id="UP000278332">
    <property type="component" value="Unassembled WGS sequence"/>
</dbReference>
<feature type="active site" description="Charge relay system" evidence="2">
    <location>
        <position position="234"/>
    </location>
</feature>
<dbReference type="AlphaFoldDB" id="A0A3M4WCT6"/>
<comment type="caution">
    <text evidence="5">The sequence shown here is derived from an EMBL/GenBank/DDBJ whole genome shotgun (WGS) entry which is preliminary data.</text>
</comment>
<dbReference type="InterPro" id="IPR029058">
    <property type="entry name" value="AB_hydrolase_fold"/>
</dbReference>
<evidence type="ECO:0000256" key="2">
    <source>
        <dbReference type="PIRSR" id="PIRSR016521-1"/>
    </source>
</evidence>
<evidence type="ECO:0000313" key="6">
    <source>
        <dbReference type="Proteomes" id="UP000278332"/>
    </source>
</evidence>
<feature type="domain" description="BAAT/Acyl-CoA thioester hydrolase C-terminal" evidence="4">
    <location>
        <begin position="206"/>
        <end position="420"/>
    </location>
</feature>
<dbReference type="SUPFAM" id="SSF53474">
    <property type="entry name" value="alpha/beta-Hydrolases"/>
    <property type="match status" value="1"/>
</dbReference>
<dbReference type="PIRSF" id="PIRSF016521">
    <property type="entry name" value="Acyl-CoA_hydro"/>
    <property type="match status" value="1"/>
</dbReference>
<dbReference type="InterPro" id="IPR016662">
    <property type="entry name" value="Acyl-CoA_thioEstase_long-chain"/>
</dbReference>
<accession>A0A3M4WCT6</accession>
<sequence length="423" mass="45646">MTGSKDSWKKLMPHLSITPLDALLDEPRRICVEGLAAGQQITLTATTRRGAGQSWQSHATFVADAQGIVDLQRDAPIAGDYAEVSAMGLLWSQRPQHAASKEIFPDSVLEPLLTEVALSGCDQSVTMIQRLAGPGVSRRDIREDGLVGTLFMPAGDGPHPAVMVLNGSGGGINEARAALYASRGYAALALGYFKAPGLSGYISNTPLEYFQQALLWIRRELKPENDFIALSGQSRGGELVLLLGSLFPDLVSVVIGYVPSALVHGGQAAADPAIGRDGPAWLYRGQPLDHLWNNNRTANWDARDAGRRNAESILTALDDPEAVARVGIAVERIRGPVILLSGTDDAAWPSSLFGRMVEQRLKEHQHPWPVEHLDFQDAGHSILLPYIPATYSDDGSPSANARANEQSWQGVRRFLEGALATKR</sequence>
<dbReference type="InterPro" id="IPR042490">
    <property type="entry name" value="Thio_Ohase/BAAT_N"/>
</dbReference>
<dbReference type="PANTHER" id="PTHR10824">
    <property type="entry name" value="ACYL-COENZYME A THIOESTERASE-RELATED"/>
    <property type="match status" value="1"/>
</dbReference>
<gene>
    <name evidence="5" type="ORF">ALP84_02562</name>
</gene>
<dbReference type="Gene3D" id="2.60.40.2240">
    <property type="entry name" value="Acyl-CoA thioester hydrolase/BAAT N-terminal domain"/>
    <property type="match status" value="1"/>
</dbReference>
<comment type="similarity">
    <text evidence="1">Belongs to the C/M/P thioester hydrolase family.</text>
</comment>
<dbReference type="Gene3D" id="3.40.50.1820">
    <property type="entry name" value="alpha/beta hydrolase"/>
    <property type="match status" value="1"/>
</dbReference>